<dbReference type="RefSeq" id="WP_305930347.1">
    <property type="nucleotide sequence ID" value="NZ_JAVAIL010000003.1"/>
</dbReference>
<keyword evidence="3" id="KW-1185">Reference proteome</keyword>
<accession>A0ABT9HA56</accession>
<keyword evidence="1" id="KW-1133">Transmembrane helix</keyword>
<keyword evidence="1" id="KW-0812">Transmembrane</keyword>
<comment type="caution">
    <text evidence="2">The sequence shown here is derived from an EMBL/GenBank/DDBJ whole genome shotgun (WGS) entry which is preliminary data.</text>
</comment>
<evidence type="ECO:0000256" key="1">
    <source>
        <dbReference type="SAM" id="Phobius"/>
    </source>
</evidence>
<feature type="transmembrane region" description="Helical" evidence="1">
    <location>
        <begin position="45"/>
        <end position="67"/>
    </location>
</feature>
<proteinExistence type="predicted"/>
<gene>
    <name evidence="2" type="ORF">Q9K01_11285</name>
</gene>
<organism evidence="2 3">
    <name type="scientific">Qipengyuania benthica</name>
    <dbReference type="NCBI Taxonomy" id="3067651"/>
    <lineage>
        <taxon>Bacteria</taxon>
        <taxon>Pseudomonadati</taxon>
        <taxon>Pseudomonadota</taxon>
        <taxon>Alphaproteobacteria</taxon>
        <taxon>Sphingomonadales</taxon>
        <taxon>Erythrobacteraceae</taxon>
        <taxon>Qipengyuania</taxon>
    </lineage>
</organism>
<sequence>MLKIATTSQASKQLVVSGAILFLLGLLQGAAVPYFLNPRMALSAHLTAVQSGTAIMVAGAVWGWTHLPAGWDMIGRRAVIAGMYGLWLALTLSAATGASESLPIAGEGYGAGEFLEALVSAAVAGSSVIMVAGWSVLTVGLLRKKVP</sequence>
<dbReference type="EMBL" id="JAVAIL010000003">
    <property type="protein sequence ID" value="MDP4540211.1"/>
    <property type="molecule type" value="Genomic_DNA"/>
</dbReference>
<name>A0ABT9HA56_9SPHN</name>
<dbReference type="Proteomes" id="UP001235664">
    <property type="component" value="Unassembled WGS sequence"/>
</dbReference>
<evidence type="ECO:0000313" key="3">
    <source>
        <dbReference type="Proteomes" id="UP001235664"/>
    </source>
</evidence>
<protein>
    <recommendedName>
        <fullName evidence="4">Hydrogenase</fullName>
    </recommendedName>
</protein>
<feature type="transmembrane region" description="Helical" evidence="1">
    <location>
        <begin position="118"/>
        <end position="142"/>
    </location>
</feature>
<evidence type="ECO:0008006" key="4">
    <source>
        <dbReference type="Google" id="ProtNLM"/>
    </source>
</evidence>
<feature type="transmembrane region" description="Helical" evidence="1">
    <location>
        <begin position="79"/>
        <end position="98"/>
    </location>
</feature>
<reference evidence="2 3" key="1">
    <citation type="submission" date="2023-08" db="EMBL/GenBank/DDBJ databases">
        <title>genomic of DY56.</title>
        <authorList>
            <person name="Wang Y."/>
        </authorList>
    </citation>
    <scope>NUCLEOTIDE SEQUENCE [LARGE SCALE GENOMIC DNA]</scope>
    <source>
        <strain evidence="2 3">DY56-A-20</strain>
    </source>
</reference>
<evidence type="ECO:0000313" key="2">
    <source>
        <dbReference type="EMBL" id="MDP4540211.1"/>
    </source>
</evidence>
<keyword evidence="1" id="KW-0472">Membrane</keyword>